<evidence type="ECO:0000256" key="13">
    <source>
        <dbReference type="ARBA" id="ARBA00023012"/>
    </source>
</evidence>
<dbReference type="FunFam" id="1.10.287.130:FF:000002">
    <property type="entry name" value="Two-component osmosensing histidine kinase"/>
    <property type="match status" value="1"/>
</dbReference>
<dbReference type="NCBIfam" id="TIGR00229">
    <property type="entry name" value="sensory_box"/>
    <property type="match status" value="1"/>
</dbReference>
<dbReference type="AlphaFoldDB" id="A0A1C1A244"/>
<evidence type="ECO:0000256" key="14">
    <source>
        <dbReference type="ARBA" id="ARBA00023136"/>
    </source>
</evidence>
<keyword evidence="25" id="KW-1185">Reference proteome</keyword>
<dbReference type="Pfam" id="PF00072">
    <property type="entry name" value="Response_reg"/>
    <property type="match status" value="2"/>
</dbReference>
<dbReference type="CDD" id="cd00130">
    <property type="entry name" value="PAS"/>
    <property type="match status" value="1"/>
</dbReference>
<dbReference type="Pfam" id="PF13426">
    <property type="entry name" value="PAS_9"/>
    <property type="match status" value="1"/>
</dbReference>
<dbReference type="InterPro" id="IPR036641">
    <property type="entry name" value="HPT_dom_sf"/>
</dbReference>
<proteinExistence type="inferred from homology"/>
<feature type="transmembrane region" description="Helical" evidence="19">
    <location>
        <begin position="134"/>
        <end position="154"/>
    </location>
</feature>
<keyword evidence="6 18" id="KW-0597">Phosphoprotein</keyword>
<evidence type="ECO:0000313" key="25">
    <source>
        <dbReference type="Proteomes" id="UP000093309"/>
    </source>
</evidence>
<dbReference type="CDD" id="cd00082">
    <property type="entry name" value="HisKA"/>
    <property type="match status" value="1"/>
</dbReference>
<dbReference type="PROSITE" id="PS50113">
    <property type="entry name" value="PAC"/>
    <property type="match status" value="1"/>
</dbReference>
<accession>A0A1C1A244</accession>
<feature type="domain" description="PAS" evidence="22">
    <location>
        <begin position="319"/>
        <end position="389"/>
    </location>
</feature>
<dbReference type="FunFam" id="3.30.565.10:FF:000010">
    <property type="entry name" value="Sensor histidine kinase RcsC"/>
    <property type="match status" value="1"/>
</dbReference>
<dbReference type="SUPFAM" id="SSF47226">
    <property type="entry name" value="Histidine-containing phosphotransfer domain, HPT domain"/>
    <property type="match status" value="1"/>
</dbReference>
<dbReference type="InterPro" id="IPR004358">
    <property type="entry name" value="Sig_transdc_His_kin-like_C"/>
</dbReference>
<dbReference type="PROSITE" id="PS50109">
    <property type="entry name" value="HIS_KIN"/>
    <property type="match status" value="1"/>
</dbReference>
<dbReference type="SMART" id="SM00388">
    <property type="entry name" value="HisKA"/>
    <property type="match status" value="1"/>
</dbReference>
<dbReference type="SUPFAM" id="SSF47384">
    <property type="entry name" value="Homodimeric domain of signal transducing histidine kinase"/>
    <property type="match status" value="1"/>
</dbReference>
<evidence type="ECO:0000256" key="15">
    <source>
        <dbReference type="ARBA" id="ARBA00064003"/>
    </source>
</evidence>
<feature type="transmembrane region" description="Helical" evidence="19">
    <location>
        <begin position="9"/>
        <end position="30"/>
    </location>
</feature>
<dbReference type="SUPFAM" id="SSF51182">
    <property type="entry name" value="RmlC-like cupins"/>
    <property type="match status" value="1"/>
</dbReference>
<keyword evidence="11" id="KW-0067">ATP-binding</keyword>
<evidence type="ECO:0000256" key="8">
    <source>
        <dbReference type="ARBA" id="ARBA00022692"/>
    </source>
</evidence>
<comment type="subunit">
    <text evidence="15">At low DSF concentrations, interacts with RpfF.</text>
</comment>
<dbReference type="SMART" id="SM00448">
    <property type="entry name" value="REC"/>
    <property type="match status" value="2"/>
</dbReference>
<evidence type="ECO:0000256" key="16">
    <source>
        <dbReference type="ARBA" id="ARBA00068150"/>
    </source>
</evidence>
<dbReference type="InterPro" id="IPR005467">
    <property type="entry name" value="His_kinase_dom"/>
</dbReference>
<dbReference type="Gene3D" id="3.30.450.20">
    <property type="entry name" value="PAS domain"/>
    <property type="match status" value="2"/>
</dbReference>
<comment type="catalytic activity">
    <reaction evidence="1">
        <text>ATP + protein L-histidine = ADP + protein N-phospho-L-histidine.</text>
        <dbReference type="EC" id="2.7.13.3"/>
    </reaction>
</comment>
<dbReference type="GO" id="GO:0005886">
    <property type="term" value="C:plasma membrane"/>
    <property type="evidence" value="ECO:0007669"/>
    <property type="project" value="UniProtKB-SubCell"/>
</dbReference>
<evidence type="ECO:0000259" key="20">
    <source>
        <dbReference type="PROSITE" id="PS50109"/>
    </source>
</evidence>
<dbReference type="GO" id="GO:0005524">
    <property type="term" value="F:ATP binding"/>
    <property type="evidence" value="ECO:0007669"/>
    <property type="project" value="UniProtKB-KW"/>
</dbReference>
<dbReference type="InterPro" id="IPR011051">
    <property type="entry name" value="RmlC_Cupin_sf"/>
</dbReference>
<keyword evidence="7" id="KW-0808">Transferase</keyword>
<keyword evidence="12 19" id="KW-1133">Transmembrane helix</keyword>
<feature type="domain" description="PAC" evidence="23">
    <location>
        <begin position="392"/>
        <end position="445"/>
    </location>
</feature>
<feature type="modified residue" description="4-aspartylphosphate" evidence="18">
    <location>
        <position position="754"/>
    </location>
</feature>
<dbReference type="Proteomes" id="UP000093309">
    <property type="component" value="Unassembled WGS sequence"/>
</dbReference>
<dbReference type="CDD" id="cd16922">
    <property type="entry name" value="HATPase_EvgS-ArcB-TorS-like"/>
    <property type="match status" value="1"/>
</dbReference>
<evidence type="ECO:0000256" key="3">
    <source>
        <dbReference type="ARBA" id="ARBA00006402"/>
    </source>
</evidence>
<feature type="transmembrane region" description="Helical" evidence="19">
    <location>
        <begin position="42"/>
        <end position="60"/>
    </location>
</feature>
<keyword evidence="8 19" id="KW-0812">Transmembrane</keyword>
<dbReference type="InterPro" id="IPR036097">
    <property type="entry name" value="HisK_dim/P_sf"/>
</dbReference>
<keyword evidence="10" id="KW-0418">Kinase</keyword>
<evidence type="ECO:0000313" key="24">
    <source>
        <dbReference type="EMBL" id="OCT14587.1"/>
    </source>
</evidence>
<comment type="subcellular location">
    <subcellularLocation>
        <location evidence="2">Cell membrane</location>
        <topology evidence="2">Multi-pass membrane protein</topology>
    </subcellularLocation>
</comment>
<dbReference type="PANTHER" id="PTHR45339">
    <property type="entry name" value="HYBRID SIGNAL TRANSDUCTION HISTIDINE KINASE J"/>
    <property type="match status" value="1"/>
</dbReference>
<evidence type="ECO:0000259" key="21">
    <source>
        <dbReference type="PROSITE" id="PS50110"/>
    </source>
</evidence>
<dbReference type="InterPro" id="IPR000700">
    <property type="entry name" value="PAS-assoc_C"/>
</dbReference>
<dbReference type="STRING" id="512399.A8709_17115"/>
<sequence>MVIALLQDLIINFALITVFVVFVEQIFLLTKLDQQPTWLFKVYSGLVHGALVILLMRFSVSVDPHVSLNFRGIGLLLSVYMGGFLSILITFVCLWVSRFIFEGAIDLPLLIIGLAAVSGTAIIFARTRSFWLKWLYGVTFFFVFYYTCMWLLYGTPLRTISIYIMYQMVCAFVVSIFIRYLVRTREYKQQIRQVEDELIDMLRYQPGFTFKLHKHHGEYVYIVIEGQLLEQLGLRPIQFIGKRVDDVAFQDKNFVAMIKQKYDRAWQGERVTYEYDSLNGYTLLVSLQPIYKYGVVMELIGSACDVTDHRAALNKARTRDEQYRTLVENSEDFIFRFRLDGTIASSNSKMYLTYQMNSSQVKGRQLSDVIQMDDPEKWERGFEQTIVARKTQQFGIHLQHPDGTEHAYNVTLSPLFKDGENEIEGVMGTVHDITDLKRREEADQSNRAKSEFLARMSHEIRTPLNGIIGLSLLLQRTELTAIQQDYLTKIDSSSNVLLTTINDILDFSKLEAGKMSLETVDFSLEASLQKVADLASVSLGMSPIEIMLDTSEDLPDLVNGDPFRLEQVLINLTNNAIKFTRNGYLRLKVALEETADETYLVSFAMEDTGIGISKEQLTKLFVPFSQADTSMSRRYGGTGLGLVICQHLVQSMGGVLQVDTVLGQGSCFYFSLLLGRVRSEEAIEDTSIRMIGENDAPYRRMRVAEDHPLVAQHLTALLGGMQLELDTVTTASELVTSLEQDAWNANPVDYLLLDMQMADLEQQDGLERVMAPIDRSRTKVIAYTTLDGREQMSELPVVLQADAVLVKPVSRRTLRMTIENLEGQEARSVATEPCLVTRSVEKRVTASRGNILVSEDNEINQLVISELLEQLGYHVVIAQNGREALALADRQEWALILMDIHMPEMDGYEATQKLRQQKSLNRVPIIALTANVLMQDRMQLLKMGMNDLLTKPVTEGQLTDMLTKWQGLSWLLEIQGVDTEQLMRNIDHKLHIFQYMIEKFRQDYSSFYEQVMLLVSSGEKAIVSRKIHTLKGIAVNFYAEALVAEVLSMEKELEHGMDAEVCGARLLRVQQEIDGILGKGKAVMVSEVQ</sequence>
<dbReference type="InterPro" id="IPR036890">
    <property type="entry name" value="HATPase_C_sf"/>
</dbReference>
<dbReference type="InterPro" id="IPR000014">
    <property type="entry name" value="PAS"/>
</dbReference>
<evidence type="ECO:0000259" key="22">
    <source>
        <dbReference type="PROSITE" id="PS50112"/>
    </source>
</evidence>
<dbReference type="PANTHER" id="PTHR45339:SF1">
    <property type="entry name" value="HYBRID SIGNAL TRANSDUCTION HISTIDINE KINASE J"/>
    <property type="match status" value="1"/>
</dbReference>
<dbReference type="SUPFAM" id="SSF52172">
    <property type="entry name" value="CheY-like"/>
    <property type="match status" value="2"/>
</dbReference>
<feature type="domain" description="Response regulatory" evidence="21">
    <location>
        <begin position="850"/>
        <end position="966"/>
    </location>
</feature>
<dbReference type="Pfam" id="PF02518">
    <property type="entry name" value="HATPase_c"/>
    <property type="match status" value="1"/>
</dbReference>
<evidence type="ECO:0000256" key="18">
    <source>
        <dbReference type="PROSITE-ProRule" id="PRU00169"/>
    </source>
</evidence>
<keyword evidence="14 19" id="KW-0472">Membrane</keyword>
<evidence type="ECO:0000256" key="11">
    <source>
        <dbReference type="ARBA" id="ARBA00022840"/>
    </source>
</evidence>
<dbReference type="GO" id="GO:0000155">
    <property type="term" value="F:phosphorelay sensor kinase activity"/>
    <property type="evidence" value="ECO:0007669"/>
    <property type="project" value="InterPro"/>
</dbReference>
<dbReference type="Pfam" id="PF00512">
    <property type="entry name" value="HisKA"/>
    <property type="match status" value="1"/>
</dbReference>
<dbReference type="SUPFAM" id="SSF55785">
    <property type="entry name" value="PYP-like sensor domain (PAS domain)"/>
    <property type="match status" value="1"/>
</dbReference>
<dbReference type="InterPro" id="IPR001789">
    <property type="entry name" value="Sig_transdc_resp-reg_receiver"/>
</dbReference>
<dbReference type="SMART" id="SM00387">
    <property type="entry name" value="HATPase_c"/>
    <property type="match status" value="1"/>
</dbReference>
<evidence type="ECO:0000256" key="7">
    <source>
        <dbReference type="ARBA" id="ARBA00022679"/>
    </source>
</evidence>
<reference evidence="25" key="1">
    <citation type="submission" date="2016-05" db="EMBL/GenBank/DDBJ databases">
        <title>Paenibacillus oryzae. sp. nov., isolated from the rice root.</title>
        <authorList>
            <person name="Zhang J."/>
            <person name="Zhang X."/>
        </authorList>
    </citation>
    <scope>NUCLEOTIDE SEQUENCE [LARGE SCALE GENOMIC DNA]</scope>
    <source>
        <strain evidence="25">KCTC13222</strain>
    </source>
</reference>
<evidence type="ECO:0000256" key="6">
    <source>
        <dbReference type="ARBA" id="ARBA00022553"/>
    </source>
</evidence>
<dbReference type="Gene3D" id="1.20.120.160">
    <property type="entry name" value="HPT domain"/>
    <property type="match status" value="1"/>
</dbReference>
<dbReference type="PROSITE" id="PS50112">
    <property type="entry name" value="PAS"/>
    <property type="match status" value="1"/>
</dbReference>
<evidence type="ECO:0000256" key="1">
    <source>
        <dbReference type="ARBA" id="ARBA00000085"/>
    </source>
</evidence>
<dbReference type="Gene3D" id="1.10.287.130">
    <property type="match status" value="1"/>
</dbReference>
<evidence type="ECO:0000256" key="5">
    <source>
        <dbReference type="ARBA" id="ARBA00022475"/>
    </source>
</evidence>
<dbReference type="PROSITE" id="PS50110">
    <property type="entry name" value="RESPONSE_REGULATORY"/>
    <property type="match status" value="2"/>
</dbReference>
<evidence type="ECO:0000256" key="19">
    <source>
        <dbReference type="SAM" id="Phobius"/>
    </source>
</evidence>
<evidence type="ECO:0000256" key="4">
    <source>
        <dbReference type="ARBA" id="ARBA00012438"/>
    </source>
</evidence>
<evidence type="ECO:0000256" key="2">
    <source>
        <dbReference type="ARBA" id="ARBA00004651"/>
    </source>
</evidence>
<evidence type="ECO:0000256" key="17">
    <source>
        <dbReference type="ARBA" id="ARBA00074306"/>
    </source>
</evidence>
<evidence type="ECO:0000256" key="12">
    <source>
        <dbReference type="ARBA" id="ARBA00022989"/>
    </source>
</evidence>
<dbReference type="InterPro" id="IPR035965">
    <property type="entry name" value="PAS-like_dom_sf"/>
</dbReference>
<feature type="transmembrane region" description="Helical" evidence="19">
    <location>
        <begin position="160"/>
        <end position="182"/>
    </location>
</feature>
<dbReference type="EC" id="2.7.13.3" evidence="4"/>
<feature type="transmembrane region" description="Helical" evidence="19">
    <location>
        <begin position="107"/>
        <end position="125"/>
    </location>
</feature>
<protein>
    <recommendedName>
        <fullName evidence="17">Circadian input-output histidine kinase CikA</fullName>
        <ecNumber evidence="4">2.7.13.3</ecNumber>
    </recommendedName>
    <alternativeName>
        <fullName evidence="16">Sensory/regulatory protein RpfC</fullName>
    </alternativeName>
</protein>
<dbReference type="Gene3D" id="3.30.565.10">
    <property type="entry name" value="Histidine kinase-like ATPase, C-terminal domain"/>
    <property type="match status" value="1"/>
</dbReference>
<keyword evidence="13" id="KW-0902">Two-component regulatory system</keyword>
<feature type="transmembrane region" description="Helical" evidence="19">
    <location>
        <begin position="72"/>
        <end position="101"/>
    </location>
</feature>
<dbReference type="CDD" id="cd17546">
    <property type="entry name" value="REC_hyHK_CKI1_RcsC-like"/>
    <property type="match status" value="1"/>
</dbReference>
<keyword evidence="5" id="KW-1003">Cell membrane</keyword>
<dbReference type="Gene3D" id="3.40.50.2300">
    <property type="match status" value="2"/>
</dbReference>
<comment type="similarity">
    <text evidence="3">In the N-terminal section; belongs to the phytochrome family.</text>
</comment>
<feature type="domain" description="Histidine kinase" evidence="20">
    <location>
        <begin position="455"/>
        <end position="676"/>
    </location>
</feature>
<dbReference type="PRINTS" id="PR00344">
    <property type="entry name" value="BCTRLSENSOR"/>
</dbReference>
<evidence type="ECO:0000256" key="10">
    <source>
        <dbReference type="ARBA" id="ARBA00022777"/>
    </source>
</evidence>
<dbReference type="EMBL" id="LYPC01000019">
    <property type="protein sequence ID" value="OCT14587.1"/>
    <property type="molecule type" value="Genomic_DNA"/>
</dbReference>
<dbReference type="InterPro" id="IPR003594">
    <property type="entry name" value="HATPase_dom"/>
</dbReference>
<gene>
    <name evidence="24" type="ORF">A8709_17115</name>
</gene>
<feature type="modified residue" description="4-aspartylphosphate" evidence="18">
    <location>
        <position position="899"/>
    </location>
</feature>
<evidence type="ECO:0000259" key="23">
    <source>
        <dbReference type="PROSITE" id="PS50113"/>
    </source>
</evidence>
<evidence type="ECO:0000256" key="9">
    <source>
        <dbReference type="ARBA" id="ARBA00022741"/>
    </source>
</evidence>
<dbReference type="InterPro" id="IPR003661">
    <property type="entry name" value="HisK_dim/P_dom"/>
</dbReference>
<feature type="domain" description="Response regulatory" evidence="21">
    <location>
        <begin position="700"/>
        <end position="822"/>
    </location>
</feature>
<organism evidence="24 25">
    <name type="scientific">Paenibacillus pectinilyticus</name>
    <dbReference type="NCBI Taxonomy" id="512399"/>
    <lineage>
        <taxon>Bacteria</taxon>
        <taxon>Bacillati</taxon>
        <taxon>Bacillota</taxon>
        <taxon>Bacilli</taxon>
        <taxon>Bacillales</taxon>
        <taxon>Paenibacillaceae</taxon>
        <taxon>Paenibacillus</taxon>
    </lineage>
</organism>
<comment type="caution">
    <text evidence="24">The sequence shown here is derived from an EMBL/GenBank/DDBJ whole genome shotgun (WGS) entry which is preliminary data.</text>
</comment>
<dbReference type="SMART" id="SM00091">
    <property type="entry name" value="PAS"/>
    <property type="match status" value="1"/>
</dbReference>
<keyword evidence="9" id="KW-0547">Nucleotide-binding</keyword>
<name>A0A1C1A244_9BACL</name>
<dbReference type="SUPFAM" id="SSF55874">
    <property type="entry name" value="ATPase domain of HSP90 chaperone/DNA topoisomerase II/histidine kinase"/>
    <property type="match status" value="1"/>
</dbReference>
<dbReference type="InterPro" id="IPR011006">
    <property type="entry name" value="CheY-like_superfamily"/>
</dbReference>